<dbReference type="PANTHER" id="PTHR20997">
    <property type="entry name" value="EG:BACR42I17.2 PROTEIN-RELATED"/>
    <property type="match status" value="1"/>
</dbReference>
<proteinExistence type="predicted"/>
<accession>A0ABN8J516</accession>
<feature type="chain" id="PRO_5045548197" description="27 kDa hemolymph protein" evidence="1">
    <location>
        <begin position="18"/>
        <end position="285"/>
    </location>
</feature>
<evidence type="ECO:0008006" key="4">
    <source>
        <dbReference type="Google" id="ProtNLM"/>
    </source>
</evidence>
<evidence type="ECO:0000313" key="3">
    <source>
        <dbReference type="Proteomes" id="UP000837857"/>
    </source>
</evidence>
<sequence length="285" mass="31831">MIVNYLILAIIIGAAYAQTEPSASDVLKALPSDLQGTVNESQIQDIQNKSTKAFREKCEKNGGPDAYSNAEAAFKKFMKCTEDLVNFQVLNEEIEKAKPDGRVDEVFKKYCDKRPVFMSCFRNATEAVEPCLAPAEREHLKPFHNVTEQLGEFICFKDGDRIALFIAEKGPECLKEKSEMINECVNKTFNISYKFNPNEFPDTIPEINLGEKECNQITEVQKCVVKSLETCSVPTSANIIESLFKFARKSLPCKELPETTQDPNSGCRVAATLTLTAAIFAKMLV</sequence>
<keyword evidence="3" id="KW-1185">Reference proteome</keyword>
<name>A0ABN8J516_9NEOP</name>
<protein>
    <recommendedName>
        <fullName evidence="4">27 kDa hemolymph protein</fullName>
    </recommendedName>
</protein>
<evidence type="ECO:0000256" key="1">
    <source>
        <dbReference type="SAM" id="SignalP"/>
    </source>
</evidence>
<keyword evidence="1" id="KW-0732">Signal</keyword>
<feature type="signal peptide" evidence="1">
    <location>
        <begin position="1"/>
        <end position="17"/>
    </location>
</feature>
<feature type="non-terminal residue" evidence="2">
    <location>
        <position position="1"/>
    </location>
</feature>
<dbReference type="PANTHER" id="PTHR20997:SF2">
    <property type="entry name" value="EG:BACR42I17.2 PROTEIN-RELATED"/>
    <property type="match status" value="1"/>
</dbReference>
<dbReference type="Proteomes" id="UP000837857">
    <property type="component" value="Chromosome 8"/>
</dbReference>
<gene>
    <name evidence="2" type="ORF">IPOD504_LOCUS16847</name>
</gene>
<dbReference type="EMBL" id="OW152820">
    <property type="protein sequence ID" value="CAH2075499.1"/>
    <property type="molecule type" value="Genomic_DNA"/>
</dbReference>
<evidence type="ECO:0000313" key="2">
    <source>
        <dbReference type="EMBL" id="CAH2075499.1"/>
    </source>
</evidence>
<reference evidence="2" key="1">
    <citation type="submission" date="2022-03" db="EMBL/GenBank/DDBJ databases">
        <authorList>
            <person name="Martin H S."/>
        </authorList>
    </citation>
    <scope>NUCLEOTIDE SEQUENCE</scope>
</reference>
<organism evidence="2 3">
    <name type="scientific">Iphiclides podalirius</name>
    <name type="common">scarce swallowtail</name>
    <dbReference type="NCBI Taxonomy" id="110791"/>
    <lineage>
        <taxon>Eukaryota</taxon>
        <taxon>Metazoa</taxon>
        <taxon>Ecdysozoa</taxon>
        <taxon>Arthropoda</taxon>
        <taxon>Hexapoda</taxon>
        <taxon>Insecta</taxon>
        <taxon>Pterygota</taxon>
        <taxon>Neoptera</taxon>
        <taxon>Endopterygota</taxon>
        <taxon>Lepidoptera</taxon>
        <taxon>Glossata</taxon>
        <taxon>Ditrysia</taxon>
        <taxon>Papilionoidea</taxon>
        <taxon>Papilionidae</taxon>
        <taxon>Papilioninae</taxon>
        <taxon>Iphiclides</taxon>
    </lineage>
</organism>
<dbReference type="Pfam" id="PF07165">
    <property type="entry name" value="DUF1397"/>
    <property type="match status" value="1"/>
</dbReference>
<dbReference type="InterPro" id="IPR009832">
    <property type="entry name" value="DUF1397"/>
</dbReference>